<evidence type="ECO:0000313" key="1">
    <source>
        <dbReference type="EMBL" id="BCI68108.1"/>
    </source>
</evidence>
<accession>A0A6S6PJU8</accession>
<dbReference type="RefSeq" id="WP_099347958.1">
    <property type="nucleotide sequence ID" value="NZ_AP023326.1"/>
</dbReference>
<dbReference type="AlphaFoldDB" id="A0A6S6PJU8"/>
<gene>
    <name evidence="1" type="ORF">AAJCM20276_27320</name>
</gene>
<name>A0A6S6PJU8_ACEAC</name>
<reference evidence="1 2" key="1">
    <citation type="submission" date="2020-07" db="EMBL/GenBank/DDBJ databases">
        <title>Complete Genome Sequence of an acetic acid bacterium, Acetobacter aceti JCM20276.</title>
        <authorList>
            <person name="Hirose Y."/>
            <person name="Mihara H."/>
        </authorList>
    </citation>
    <scope>NUCLEOTIDE SEQUENCE [LARGE SCALE GENOMIC DNA]</scope>
    <source>
        <strain evidence="1 2">JCM20276</strain>
    </source>
</reference>
<protein>
    <submittedName>
        <fullName evidence="1">Uncharacterized protein</fullName>
    </submittedName>
</protein>
<dbReference type="EMBL" id="AP023326">
    <property type="protein sequence ID" value="BCI68108.1"/>
    <property type="molecule type" value="Genomic_DNA"/>
</dbReference>
<sequence>MSSEDSKDKVERLALAAAEEAALSFCDTMGTMDMGRFTEDQGKAFIFSIIDAYSLEILKSWSPEQIRRVGIPAP</sequence>
<evidence type="ECO:0000313" key="2">
    <source>
        <dbReference type="Proteomes" id="UP000515220"/>
    </source>
</evidence>
<dbReference type="Proteomes" id="UP000515220">
    <property type="component" value="Chromosome"/>
</dbReference>
<proteinExistence type="predicted"/>
<organism evidence="1 2">
    <name type="scientific">Acetobacter aceti</name>
    <dbReference type="NCBI Taxonomy" id="435"/>
    <lineage>
        <taxon>Bacteria</taxon>
        <taxon>Pseudomonadati</taxon>
        <taxon>Pseudomonadota</taxon>
        <taxon>Alphaproteobacteria</taxon>
        <taxon>Acetobacterales</taxon>
        <taxon>Acetobacteraceae</taxon>
        <taxon>Acetobacter</taxon>
        <taxon>Acetobacter subgen. Acetobacter</taxon>
    </lineage>
</organism>